<protein>
    <recommendedName>
        <fullName evidence="4">Nicotinate-nucleotide--dimethylbenzimidazole phosphoribosyltransferase</fullName>
        <ecNumber evidence="3">2.4.2.21</ecNumber>
    </recommendedName>
    <alternativeName>
        <fullName evidence="8">N(1)-alpha-phosphoribosyltransferase</fullName>
    </alternativeName>
</protein>
<dbReference type="GO" id="GO:0009236">
    <property type="term" value="P:cobalamin biosynthetic process"/>
    <property type="evidence" value="ECO:0007669"/>
    <property type="project" value="UniProtKB-KW"/>
</dbReference>
<keyword evidence="7 10" id="KW-0808">Transferase</keyword>
<dbReference type="FunFam" id="3.40.50.10210:FF:000001">
    <property type="entry name" value="Nicotinate-nucleotide--dimethylbenzimidazole phosphoribosyltransferase"/>
    <property type="match status" value="1"/>
</dbReference>
<keyword evidence="5" id="KW-0169">Cobalamin biosynthesis</keyword>
<evidence type="ECO:0000256" key="2">
    <source>
        <dbReference type="ARBA" id="ARBA00007110"/>
    </source>
</evidence>
<dbReference type="Gene3D" id="3.40.50.10210">
    <property type="match status" value="1"/>
</dbReference>
<dbReference type="InterPro" id="IPR017846">
    <property type="entry name" value="Nict_dMeBzImd_PRibTrfase_bact"/>
</dbReference>
<accession>A0A3B1B5Q1</accession>
<evidence type="ECO:0000256" key="3">
    <source>
        <dbReference type="ARBA" id="ARBA00011991"/>
    </source>
</evidence>
<evidence type="ECO:0000256" key="4">
    <source>
        <dbReference type="ARBA" id="ARBA00015486"/>
    </source>
</evidence>
<dbReference type="NCBIfam" id="NF000996">
    <property type="entry name" value="PRK00105.1"/>
    <property type="match status" value="1"/>
</dbReference>
<dbReference type="EC" id="2.4.2.21" evidence="3"/>
<dbReference type="InterPro" id="IPR003200">
    <property type="entry name" value="Nict_dMeBzImd_PRibTrfase"/>
</dbReference>
<dbReference type="SUPFAM" id="SSF52733">
    <property type="entry name" value="Nicotinate mononucleotide:5,6-dimethylbenzimidazole phosphoribosyltransferase (CobT)"/>
    <property type="match status" value="1"/>
</dbReference>
<organism evidence="10">
    <name type="scientific">hydrothermal vent metagenome</name>
    <dbReference type="NCBI Taxonomy" id="652676"/>
    <lineage>
        <taxon>unclassified sequences</taxon>
        <taxon>metagenomes</taxon>
        <taxon>ecological metagenomes</taxon>
    </lineage>
</organism>
<gene>
    <name evidence="10" type="ORF">MNBD_GAMMA26-454</name>
</gene>
<dbReference type="EMBL" id="UOFX01000016">
    <property type="protein sequence ID" value="VAX06698.1"/>
    <property type="molecule type" value="Genomic_DNA"/>
</dbReference>
<evidence type="ECO:0000313" key="10">
    <source>
        <dbReference type="EMBL" id="VAX06698.1"/>
    </source>
</evidence>
<dbReference type="Pfam" id="PF02277">
    <property type="entry name" value="DBI_PRT"/>
    <property type="match status" value="1"/>
</dbReference>
<comment type="catalytic activity">
    <reaction evidence="9">
        <text>5,6-dimethylbenzimidazole + nicotinate beta-D-ribonucleotide = alpha-ribazole 5'-phosphate + nicotinate + H(+)</text>
        <dbReference type="Rhea" id="RHEA:11196"/>
        <dbReference type="ChEBI" id="CHEBI:15378"/>
        <dbReference type="ChEBI" id="CHEBI:15890"/>
        <dbReference type="ChEBI" id="CHEBI:32544"/>
        <dbReference type="ChEBI" id="CHEBI:57502"/>
        <dbReference type="ChEBI" id="CHEBI:57918"/>
        <dbReference type="EC" id="2.4.2.21"/>
    </reaction>
</comment>
<dbReference type="NCBIfam" id="TIGR03160">
    <property type="entry name" value="cobT_DBIPRT"/>
    <property type="match status" value="1"/>
</dbReference>
<dbReference type="PANTHER" id="PTHR43463">
    <property type="entry name" value="NICOTINATE-NUCLEOTIDE--DIMETHYLBENZIMIDAZOLE PHOSPHORIBOSYLTRANSFERASE"/>
    <property type="match status" value="1"/>
</dbReference>
<dbReference type="CDD" id="cd02439">
    <property type="entry name" value="DMB-PRT_CobT"/>
    <property type="match status" value="1"/>
</dbReference>
<dbReference type="UniPathway" id="UPA00061">
    <property type="reaction ID" value="UER00516"/>
</dbReference>
<evidence type="ECO:0000256" key="5">
    <source>
        <dbReference type="ARBA" id="ARBA00022573"/>
    </source>
</evidence>
<dbReference type="GO" id="GO:0008939">
    <property type="term" value="F:nicotinate-nucleotide-dimethylbenzimidazole phosphoribosyltransferase activity"/>
    <property type="evidence" value="ECO:0007669"/>
    <property type="project" value="UniProtKB-EC"/>
</dbReference>
<dbReference type="InterPro" id="IPR023195">
    <property type="entry name" value="Nict_dMeBzImd_PRibTrfase_N"/>
</dbReference>
<evidence type="ECO:0000256" key="6">
    <source>
        <dbReference type="ARBA" id="ARBA00022676"/>
    </source>
</evidence>
<dbReference type="Gene3D" id="1.10.1610.10">
    <property type="match status" value="1"/>
</dbReference>
<dbReference type="InterPro" id="IPR036087">
    <property type="entry name" value="Nict_dMeBzImd_PRibTrfase_sf"/>
</dbReference>
<proteinExistence type="inferred from homology"/>
<comment type="pathway">
    <text evidence="1">Nucleoside biosynthesis; alpha-ribazole biosynthesis; alpha-ribazole from 5,6-dimethylbenzimidazole: step 1/2.</text>
</comment>
<evidence type="ECO:0000256" key="7">
    <source>
        <dbReference type="ARBA" id="ARBA00022679"/>
    </source>
</evidence>
<dbReference type="HAMAP" id="MF_00230">
    <property type="entry name" value="CobT"/>
    <property type="match status" value="1"/>
</dbReference>
<evidence type="ECO:0000256" key="1">
    <source>
        <dbReference type="ARBA" id="ARBA00005049"/>
    </source>
</evidence>
<dbReference type="PANTHER" id="PTHR43463:SF1">
    <property type="entry name" value="NICOTINATE-NUCLEOTIDE--DIMETHYLBENZIMIDAZOLE PHOSPHORIBOSYLTRANSFERASE"/>
    <property type="match status" value="1"/>
</dbReference>
<keyword evidence="6 10" id="KW-0328">Glycosyltransferase</keyword>
<reference evidence="10" key="1">
    <citation type="submission" date="2018-06" db="EMBL/GenBank/DDBJ databases">
        <authorList>
            <person name="Zhirakovskaya E."/>
        </authorList>
    </citation>
    <scope>NUCLEOTIDE SEQUENCE</scope>
</reference>
<name>A0A3B1B5Q1_9ZZZZ</name>
<dbReference type="AlphaFoldDB" id="A0A3B1B5Q1"/>
<evidence type="ECO:0000256" key="9">
    <source>
        <dbReference type="ARBA" id="ARBA00047340"/>
    </source>
</evidence>
<evidence type="ECO:0000256" key="8">
    <source>
        <dbReference type="ARBA" id="ARBA00030686"/>
    </source>
</evidence>
<comment type="similarity">
    <text evidence="2">Belongs to the CobT family.</text>
</comment>
<sequence>MSLDWITHPTKPLHKPSIQAAEERQEQLTKPPGSLGQLESIAIRLAGMQQSDRPSLEQAQITIFAADHGVVAEGVSAFPQSVTLEMVRNFSHGGAAICVLAQQLNAKMEIVNLGTVENDNTLDNIHNQPLGQGTANFTKQAAMTSEQLAQALEAGQQAVECTMETGTQIFIGGEMGIGNTTAASTLACAITGIPANQLAGPGTGLNQEGISHKVEVIQRALTLHQDHLDEPLEALRRLGGFEIAALVGSYITCAIKGLPVLVDGFITSVAALIATQINPGTKDWLIFAHQSAEPGHLLVLEALEATPLLDISMRLGEGSGAAITLPLLRLACALHNNMATFTEAGVSGKDA</sequence>